<feature type="binding site" evidence="9">
    <location>
        <position position="55"/>
    </location>
    <ligand>
        <name>Mg(2+)</name>
        <dbReference type="ChEBI" id="CHEBI:18420"/>
    </ligand>
</feature>
<evidence type="ECO:0000256" key="9">
    <source>
        <dbReference type="HAMAP-Rule" id="MF_00336"/>
    </source>
</evidence>
<evidence type="ECO:0000256" key="3">
    <source>
        <dbReference type="ARBA" id="ARBA00022723"/>
    </source>
</evidence>
<comment type="subunit">
    <text evidence="9">Homodimer.</text>
</comment>
<comment type="subcellular location">
    <subcellularLocation>
        <location evidence="9">Cytoplasm</location>
    </subcellularLocation>
</comment>
<protein>
    <recommendedName>
        <fullName evidence="9">ATP-dependent dethiobiotin synthetase BioD</fullName>
        <ecNumber evidence="9">6.3.3.3</ecNumber>
    </recommendedName>
    <alternativeName>
        <fullName evidence="9">DTB synthetase</fullName>
        <shortName evidence="9">DTBS</shortName>
    </alternativeName>
    <alternativeName>
        <fullName evidence="9">Dethiobiotin synthase</fullName>
    </alternativeName>
</protein>
<dbReference type="GO" id="GO:0004141">
    <property type="term" value="F:dethiobiotin synthase activity"/>
    <property type="evidence" value="ECO:0007669"/>
    <property type="project" value="UniProtKB-UniRule"/>
</dbReference>
<evidence type="ECO:0000313" key="11">
    <source>
        <dbReference type="Proteomes" id="UP000276301"/>
    </source>
</evidence>
<dbReference type="CDD" id="cd03109">
    <property type="entry name" value="DTBS"/>
    <property type="match status" value="1"/>
</dbReference>
<proteinExistence type="inferred from homology"/>
<keyword evidence="4 9" id="KW-0547">Nucleotide-binding</keyword>
<gene>
    <name evidence="9 10" type="primary">bioD</name>
    <name evidence="10" type="ORF">D4A47_05175</name>
</gene>
<evidence type="ECO:0000256" key="1">
    <source>
        <dbReference type="ARBA" id="ARBA00022490"/>
    </source>
</evidence>
<evidence type="ECO:0000256" key="5">
    <source>
        <dbReference type="ARBA" id="ARBA00022756"/>
    </source>
</evidence>
<dbReference type="InterPro" id="IPR027417">
    <property type="entry name" value="P-loop_NTPase"/>
</dbReference>
<dbReference type="RefSeq" id="WP_121586446.1">
    <property type="nucleotide sequence ID" value="NZ_RCHT01000005.1"/>
</dbReference>
<keyword evidence="7 9" id="KW-0460">Magnesium</keyword>
<dbReference type="Pfam" id="PF13500">
    <property type="entry name" value="AAA_26"/>
    <property type="match status" value="1"/>
</dbReference>
<dbReference type="UniPathway" id="UPA00078">
    <property type="reaction ID" value="UER00161"/>
</dbReference>
<dbReference type="GO" id="GO:0005524">
    <property type="term" value="F:ATP binding"/>
    <property type="evidence" value="ECO:0007669"/>
    <property type="project" value="UniProtKB-UniRule"/>
</dbReference>
<comment type="catalytic activity">
    <reaction evidence="8">
        <text>(7R,8S)-8-amino-7-(carboxyamino)nonanoate + ATP = (4R,5S)-dethiobiotin + ADP + phosphate + H(+)</text>
        <dbReference type="Rhea" id="RHEA:63684"/>
        <dbReference type="ChEBI" id="CHEBI:15378"/>
        <dbReference type="ChEBI" id="CHEBI:30616"/>
        <dbReference type="ChEBI" id="CHEBI:43474"/>
        <dbReference type="ChEBI" id="CHEBI:149470"/>
        <dbReference type="ChEBI" id="CHEBI:149473"/>
        <dbReference type="ChEBI" id="CHEBI:456216"/>
    </reaction>
</comment>
<feature type="binding site" evidence="9">
    <location>
        <position position="55"/>
    </location>
    <ligand>
        <name>ATP</name>
        <dbReference type="ChEBI" id="CHEBI:30616"/>
    </ligand>
</feature>
<dbReference type="Proteomes" id="UP000276301">
    <property type="component" value="Unassembled WGS sequence"/>
</dbReference>
<evidence type="ECO:0000313" key="10">
    <source>
        <dbReference type="EMBL" id="RLL12798.1"/>
    </source>
</evidence>
<feature type="binding site" evidence="9">
    <location>
        <position position="116"/>
    </location>
    <ligand>
        <name>Mg(2+)</name>
        <dbReference type="ChEBI" id="CHEBI:18420"/>
    </ligand>
</feature>
<keyword evidence="1 9" id="KW-0963">Cytoplasm</keyword>
<comment type="pathway">
    <text evidence="9">Cofactor biosynthesis; biotin biosynthesis; biotin from 7,8-diaminononanoate: step 1/2.</text>
</comment>
<dbReference type="EC" id="6.3.3.3" evidence="9"/>
<feature type="active site" evidence="9">
    <location>
        <position position="38"/>
    </location>
</feature>
<feature type="binding site" evidence="9">
    <location>
        <begin position="116"/>
        <end position="119"/>
    </location>
    <ligand>
        <name>ATP</name>
        <dbReference type="ChEBI" id="CHEBI:30616"/>
    </ligand>
</feature>
<comment type="caution">
    <text evidence="9">Lacks conserved residue(s) required for the propagation of feature annotation.</text>
</comment>
<comment type="caution">
    <text evidence="10">The sequence shown here is derived from an EMBL/GenBank/DDBJ whole genome shotgun (WGS) entry which is preliminary data.</text>
</comment>
<evidence type="ECO:0000256" key="8">
    <source>
        <dbReference type="ARBA" id="ARBA00047386"/>
    </source>
</evidence>
<comment type="function">
    <text evidence="9">Catalyzes a mechanistically unusual reaction, the ATP-dependent insertion of CO2 between the N7 and N8 nitrogen atoms of 7,8-diaminopelargonic acid (DAPA, also called 7,8-diammoniononanoate) to form a ureido ring.</text>
</comment>
<dbReference type="SUPFAM" id="SSF52540">
    <property type="entry name" value="P-loop containing nucleoside triphosphate hydrolases"/>
    <property type="match status" value="1"/>
</dbReference>
<comment type="cofactor">
    <cofactor evidence="9">
        <name>Mg(2+)</name>
        <dbReference type="ChEBI" id="CHEBI:18420"/>
    </cofactor>
</comment>
<dbReference type="PIRSF" id="PIRSF006755">
    <property type="entry name" value="DTB_synth"/>
    <property type="match status" value="1"/>
</dbReference>
<dbReference type="AlphaFoldDB" id="A0A498CN65"/>
<sequence length="216" mass="22992">MREGVFVTGTGTDVGKTYVSALLVKTLREQGRSAGYFKPALSGARRRDGALIPGDADEVCRMSGLPGPPEQYVAYLYEQAVSPHLAARLEGPPITREWIMERFSQVAARFDYLVAEGCGGLFCPLCTEGEQLLLGDVAAMLGLPLVIVSPSGLGAINAAVLTAEYAAKLGLPVLAVVMNGFEAGNPLHEDNRVQIGRFTGLRTICAARDARTIELP</sequence>
<dbReference type="GO" id="GO:0009102">
    <property type="term" value="P:biotin biosynthetic process"/>
    <property type="evidence" value="ECO:0007669"/>
    <property type="project" value="UniProtKB-UniRule"/>
</dbReference>
<dbReference type="Gene3D" id="3.40.50.300">
    <property type="entry name" value="P-loop containing nucleotide triphosphate hydrolases"/>
    <property type="match status" value="1"/>
</dbReference>
<dbReference type="EMBL" id="RCHT01000005">
    <property type="protein sequence ID" value="RLL12798.1"/>
    <property type="molecule type" value="Genomic_DNA"/>
</dbReference>
<reference evidence="10 11" key="1">
    <citation type="submission" date="2018-10" db="EMBL/GenBank/DDBJ databases">
        <title>Anaerotruncus faecis sp. nov., isolated from human feces.</title>
        <authorList>
            <person name="Wang Y.-J."/>
        </authorList>
    </citation>
    <scope>NUCLEOTIDE SEQUENCE [LARGE SCALE GENOMIC DNA]</scope>
    <source>
        <strain evidence="10 11">22A2-44</strain>
    </source>
</reference>
<evidence type="ECO:0000256" key="6">
    <source>
        <dbReference type="ARBA" id="ARBA00022840"/>
    </source>
</evidence>
<keyword evidence="2 9" id="KW-0436">Ligase</keyword>
<dbReference type="NCBIfam" id="TIGR00347">
    <property type="entry name" value="bioD"/>
    <property type="match status" value="1"/>
</dbReference>
<name>A0A498CN65_9FIRM</name>
<keyword evidence="6 9" id="KW-0067">ATP-binding</keyword>
<evidence type="ECO:0000256" key="2">
    <source>
        <dbReference type="ARBA" id="ARBA00022598"/>
    </source>
</evidence>
<dbReference type="GO" id="GO:0005829">
    <property type="term" value="C:cytosol"/>
    <property type="evidence" value="ECO:0007669"/>
    <property type="project" value="TreeGrafter"/>
</dbReference>
<dbReference type="PANTHER" id="PTHR43210:SF2">
    <property type="entry name" value="ATP-DEPENDENT DETHIOBIOTIN SYNTHETASE BIOD 2"/>
    <property type="match status" value="1"/>
</dbReference>
<feature type="binding site" evidence="9">
    <location>
        <position position="17"/>
    </location>
    <ligand>
        <name>Mg(2+)</name>
        <dbReference type="ChEBI" id="CHEBI:18420"/>
    </ligand>
</feature>
<evidence type="ECO:0000256" key="4">
    <source>
        <dbReference type="ARBA" id="ARBA00022741"/>
    </source>
</evidence>
<dbReference type="GO" id="GO:0000287">
    <property type="term" value="F:magnesium ion binding"/>
    <property type="evidence" value="ECO:0007669"/>
    <property type="project" value="UniProtKB-UniRule"/>
</dbReference>
<organism evidence="10 11">
    <name type="scientific">Anaerotruncus massiliensis</name>
    <name type="common">ex Liu et al. 2021</name>
    <dbReference type="NCBI Taxonomy" id="2321404"/>
    <lineage>
        <taxon>Bacteria</taxon>
        <taxon>Bacillati</taxon>
        <taxon>Bacillota</taxon>
        <taxon>Clostridia</taxon>
        <taxon>Eubacteriales</taxon>
        <taxon>Oscillospiraceae</taxon>
        <taxon>Anaerotruncus</taxon>
    </lineage>
</organism>
<dbReference type="PANTHER" id="PTHR43210">
    <property type="entry name" value="DETHIOBIOTIN SYNTHETASE"/>
    <property type="match status" value="1"/>
</dbReference>
<feature type="binding site" evidence="9">
    <location>
        <position position="42"/>
    </location>
    <ligand>
        <name>substrate</name>
    </ligand>
</feature>
<keyword evidence="3 9" id="KW-0479">Metal-binding</keyword>
<dbReference type="HAMAP" id="MF_00336">
    <property type="entry name" value="BioD"/>
    <property type="match status" value="1"/>
</dbReference>
<comment type="similarity">
    <text evidence="9">Belongs to the dethiobiotin synthetase family.</text>
</comment>
<dbReference type="InterPro" id="IPR004472">
    <property type="entry name" value="DTB_synth_BioD"/>
</dbReference>
<keyword evidence="5 9" id="KW-0093">Biotin biosynthesis</keyword>
<comment type="catalytic activity">
    <reaction evidence="9">
        <text>(7R,8S)-7,8-diammoniononanoate + CO2 + ATP = (4R,5S)-dethiobiotin + ADP + phosphate + 3 H(+)</text>
        <dbReference type="Rhea" id="RHEA:15805"/>
        <dbReference type="ChEBI" id="CHEBI:15378"/>
        <dbReference type="ChEBI" id="CHEBI:16526"/>
        <dbReference type="ChEBI" id="CHEBI:30616"/>
        <dbReference type="ChEBI" id="CHEBI:43474"/>
        <dbReference type="ChEBI" id="CHEBI:149469"/>
        <dbReference type="ChEBI" id="CHEBI:149473"/>
        <dbReference type="ChEBI" id="CHEBI:456216"/>
        <dbReference type="EC" id="6.3.3.3"/>
    </reaction>
</comment>
<accession>A0A498CN65</accession>
<feature type="binding site" evidence="9">
    <location>
        <begin position="13"/>
        <end position="18"/>
    </location>
    <ligand>
        <name>ATP</name>
        <dbReference type="ChEBI" id="CHEBI:30616"/>
    </ligand>
</feature>
<evidence type="ECO:0000256" key="7">
    <source>
        <dbReference type="ARBA" id="ARBA00022842"/>
    </source>
</evidence>
<keyword evidence="11" id="KW-1185">Reference proteome</keyword>